<reference evidence="1" key="1">
    <citation type="journal article" date="2014" name="Int. J. Syst. Evol. Microbiol.">
        <title>Complete genome sequence of Corynebacterium casei LMG S-19264T (=DSM 44701T), isolated from a smear-ripened cheese.</title>
        <authorList>
            <consortium name="US DOE Joint Genome Institute (JGI-PGF)"/>
            <person name="Walter F."/>
            <person name="Albersmeier A."/>
            <person name="Kalinowski J."/>
            <person name="Ruckert C."/>
        </authorList>
    </citation>
    <scope>NUCLEOTIDE SEQUENCE</scope>
    <source>
        <strain evidence="1">CGMCC 4.5737</strain>
    </source>
</reference>
<keyword evidence="2" id="KW-1185">Reference proteome</keyword>
<organism evidence="1 2">
    <name type="scientific">Longimycelium tulufanense</name>
    <dbReference type="NCBI Taxonomy" id="907463"/>
    <lineage>
        <taxon>Bacteria</taxon>
        <taxon>Bacillati</taxon>
        <taxon>Actinomycetota</taxon>
        <taxon>Actinomycetes</taxon>
        <taxon>Pseudonocardiales</taxon>
        <taxon>Pseudonocardiaceae</taxon>
        <taxon>Longimycelium</taxon>
    </lineage>
</organism>
<dbReference type="AlphaFoldDB" id="A0A8J3FU69"/>
<gene>
    <name evidence="1" type="ORF">GCM10012275_18980</name>
</gene>
<dbReference type="EMBL" id="BMMK01000006">
    <property type="protein sequence ID" value="GGM48136.1"/>
    <property type="molecule type" value="Genomic_DNA"/>
</dbReference>
<evidence type="ECO:0000313" key="2">
    <source>
        <dbReference type="Proteomes" id="UP000637578"/>
    </source>
</evidence>
<dbReference type="Proteomes" id="UP000637578">
    <property type="component" value="Unassembled WGS sequence"/>
</dbReference>
<proteinExistence type="predicted"/>
<name>A0A8J3FU69_9PSEU</name>
<accession>A0A8J3FU69</accession>
<comment type="caution">
    <text evidence="1">The sequence shown here is derived from an EMBL/GenBank/DDBJ whole genome shotgun (WGS) entry which is preliminary data.</text>
</comment>
<sequence length="110" mass="11648">MVLGRYLAVVLQFAGEHKRPRELAGLVELARAVLSGDGTALIAFLHTARKCLAAHDAPPGLWNHHDEALAAVVDLVAEGAPLRPCDAGIRAALVATFHATRAAPQEFRAP</sequence>
<evidence type="ECO:0000313" key="1">
    <source>
        <dbReference type="EMBL" id="GGM48136.1"/>
    </source>
</evidence>
<protein>
    <submittedName>
        <fullName evidence="1">Uncharacterized protein</fullName>
    </submittedName>
</protein>
<reference evidence="1" key="2">
    <citation type="submission" date="2020-09" db="EMBL/GenBank/DDBJ databases">
        <authorList>
            <person name="Sun Q."/>
            <person name="Zhou Y."/>
        </authorList>
    </citation>
    <scope>NUCLEOTIDE SEQUENCE</scope>
    <source>
        <strain evidence="1">CGMCC 4.5737</strain>
    </source>
</reference>